<name>A0ABT4DI07_FUSSI</name>
<evidence type="ECO:0000313" key="2">
    <source>
        <dbReference type="Proteomes" id="UP001062738"/>
    </source>
</evidence>
<evidence type="ECO:0000313" key="1">
    <source>
        <dbReference type="EMBL" id="MCY7008231.1"/>
    </source>
</evidence>
<accession>A0ABT4DI07</accession>
<dbReference type="RefSeq" id="WP_265152194.1">
    <property type="nucleotide sequence ID" value="NZ_JAOXXL010000015.1"/>
</dbReference>
<comment type="caution">
    <text evidence="1">The sequence shown here is derived from an EMBL/GenBank/DDBJ whole genome shotgun (WGS) entry which is preliminary data.</text>
</comment>
<gene>
    <name evidence="1" type="ORF">OCK72_06105</name>
</gene>
<sequence>MKKWAHLLKQLLQCSDTKLIVLANVLGYDTSYISKWCNGSKIPSAKNIHDIHKKMSSIFAKEIIENKHGTQFFLEFDLDLPKENEFMNSVEFIENKIYNLLNQTYYQENPTSKPIQEEEIKFVVGKDEISFFLEEKLKTIFLKTNIPKIEIFLTVDFSNANIYSILSLLSNLKKEDTNIELSLGLNLKNLDNDSEKVLNKLFYILNCYINLNIELYHNSRFKNMNTILIKDHFAFQFSLDVQGDIQALTWVNNKLLLSKLSHFVLNGFRKEDKILGLANTRKLQKEGYRTNFYTSDFYNFFLVHGFEFLLPSAIIDNIADYAKNNKFSEQDLISILRVKIAWEEIFEKSSINFFILKSSILRYLEKGELTYMNINYKTSVEERKKHCEYAIELLEKNTNIHFYVIEDEFVDKTNILFNIGVFGNCKKMFFKNYYNLSQKKEPYFSLINNSKILEKINQFFDNIRESEYCIEYTADELKALWDKYGRMLFRLTEL</sequence>
<reference evidence="1" key="1">
    <citation type="submission" date="2022-09" db="EMBL/GenBank/DDBJ databases">
        <authorList>
            <person name="Zoaiter M."/>
        </authorList>
    </citation>
    <scope>NUCLEOTIDE SEQUENCE</scope>
    <source>
        <strain evidence="1">DSM 19848</strain>
    </source>
</reference>
<organism evidence="1 2">
    <name type="scientific">Fusobacterium simiae</name>
    <dbReference type="NCBI Taxonomy" id="855"/>
    <lineage>
        <taxon>Bacteria</taxon>
        <taxon>Fusobacteriati</taxon>
        <taxon>Fusobacteriota</taxon>
        <taxon>Fusobacteriia</taxon>
        <taxon>Fusobacteriales</taxon>
        <taxon>Fusobacteriaceae</taxon>
        <taxon>Fusobacterium</taxon>
    </lineage>
</organism>
<keyword evidence="2" id="KW-1185">Reference proteome</keyword>
<dbReference type="Gene3D" id="1.10.260.40">
    <property type="entry name" value="lambda repressor-like DNA-binding domains"/>
    <property type="match status" value="1"/>
</dbReference>
<proteinExistence type="predicted"/>
<protein>
    <recommendedName>
        <fullName evidence="3">HTH cro/C1-type domain-containing protein</fullName>
    </recommendedName>
</protein>
<dbReference type="Proteomes" id="UP001062738">
    <property type="component" value="Unassembled WGS sequence"/>
</dbReference>
<dbReference type="EMBL" id="JAOXXL010000015">
    <property type="protein sequence ID" value="MCY7008231.1"/>
    <property type="molecule type" value="Genomic_DNA"/>
</dbReference>
<dbReference type="InterPro" id="IPR010982">
    <property type="entry name" value="Lambda_DNA-bd_dom_sf"/>
</dbReference>
<evidence type="ECO:0008006" key="3">
    <source>
        <dbReference type="Google" id="ProtNLM"/>
    </source>
</evidence>